<organism evidence="1 2">
    <name type="scientific">Pseudomonas koreensis</name>
    <dbReference type="NCBI Taxonomy" id="198620"/>
    <lineage>
        <taxon>Bacteria</taxon>
        <taxon>Pseudomonadati</taxon>
        <taxon>Pseudomonadota</taxon>
        <taxon>Gammaproteobacteria</taxon>
        <taxon>Pseudomonadales</taxon>
        <taxon>Pseudomonadaceae</taxon>
        <taxon>Pseudomonas</taxon>
    </lineage>
</organism>
<dbReference type="Gene3D" id="2.60.200.60">
    <property type="match status" value="2"/>
</dbReference>
<comment type="caution">
    <text evidence="1">The sequence shown here is derived from an EMBL/GenBank/DDBJ whole genome shotgun (WGS) entry which is preliminary data.</text>
</comment>
<dbReference type="CDD" id="cd14743">
    <property type="entry name" value="PAAR_CT_1"/>
    <property type="match status" value="1"/>
</dbReference>
<name>A0AA94JJU6_9PSED</name>
<reference evidence="1 2" key="1">
    <citation type="submission" date="2016-10" db="EMBL/GenBank/DDBJ databases">
        <title>Search of new enzymes for the oxidation of sulfur compounds.</title>
        <authorList>
            <person name="Novo A."/>
            <person name="Moreira I.S."/>
            <person name="Castro P.M."/>
        </authorList>
    </citation>
    <scope>NUCLEOTIDE SEQUENCE [LARGE SCALE GENOMIC DNA]</scope>
    <source>
        <strain evidence="1 2">A9</strain>
    </source>
</reference>
<accession>A0AA94JJU6</accession>
<protein>
    <recommendedName>
        <fullName evidence="3">Zn-binding Pro-Ala-Ala-Arg (PAAR) domain-containing protein, incolved in TypeVI secretion</fullName>
    </recommendedName>
</protein>
<dbReference type="AlphaFoldDB" id="A0AA94JJU6"/>
<dbReference type="Proteomes" id="UP000288002">
    <property type="component" value="Unassembled WGS sequence"/>
</dbReference>
<evidence type="ECO:0008006" key="3">
    <source>
        <dbReference type="Google" id="ProtNLM"/>
    </source>
</evidence>
<proteinExistence type="predicted"/>
<gene>
    <name evidence="1" type="ORF">A9HBioS_1208</name>
</gene>
<dbReference type="InterPro" id="IPR008727">
    <property type="entry name" value="PAAR_motif"/>
</dbReference>
<sequence length="226" mass="22998">MAASGRKRRFRGREIHATGYCASPGGPGLLISDKVAFIDDHDKESIVAKPAARLTDPTSCPMPGHGAQSIASGSSDVFFDGLAAARKGDTCTCGSALVSGVSATVFINGKNAALVDTVGTHGDVVVGGSGTVIIGDSHTPAPFVPPIPLAIQKSYGQSFSITDSETGTPLAFRDFVATVNGIETTGVTDANGIAHVKTPTPGAKISLHVMFSAPARTLHELAEGAQ</sequence>
<dbReference type="EMBL" id="MKWS01000003">
    <property type="protein sequence ID" value="RVD78705.1"/>
    <property type="molecule type" value="Genomic_DNA"/>
</dbReference>
<dbReference type="Pfam" id="PF05488">
    <property type="entry name" value="PAAR_motif"/>
    <property type="match status" value="1"/>
</dbReference>
<evidence type="ECO:0000313" key="1">
    <source>
        <dbReference type="EMBL" id="RVD78705.1"/>
    </source>
</evidence>
<evidence type="ECO:0000313" key="2">
    <source>
        <dbReference type="Proteomes" id="UP000288002"/>
    </source>
</evidence>